<feature type="signal peptide" evidence="1">
    <location>
        <begin position="1"/>
        <end position="22"/>
    </location>
</feature>
<sequence length="172" mass="19506">MKKFITATLALCLVSFSGTAMANNQAKLNTVKQLYRDALRCRNSEYGCRTDPVWSFGNESLRNAISHAHSYSYLAIDDPMHPCGDWDLGYVALVDWSQDRPDSGWKMNQFTFTPLKNGNIRANFKGYKDSVSNFGKFSVDIALTCKGSECKVSDIYNRGESFKRYLNQCHLK</sequence>
<keyword evidence="1" id="KW-0732">Signal</keyword>
<dbReference type="RefSeq" id="WP_062498598.1">
    <property type="nucleotide sequence ID" value="NZ_MXAN01000086.1"/>
</dbReference>
<feature type="chain" id="PRO_5010745196" evidence="1">
    <location>
        <begin position="23"/>
        <end position="172"/>
    </location>
</feature>
<evidence type="ECO:0000313" key="3">
    <source>
        <dbReference type="Proteomes" id="UP000191025"/>
    </source>
</evidence>
<gene>
    <name evidence="2" type="ORF">B5J94_11670</name>
</gene>
<evidence type="ECO:0000313" key="2">
    <source>
        <dbReference type="EMBL" id="OPH34330.1"/>
    </source>
</evidence>
<name>A0A1V4GPH3_MORLA</name>
<protein>
    <submittedName>
        <fullName evidence="2">Uncharacterized protein</fullName>
    </submittedName>
</protein>
<evidence type="ECO:0000256" key="1">
    <source>
        <dbReference type="SAM" id="SignalP"/>
    </source>
</evidence>
<proteinExistence type="predicted"/>
<dbReference type="EMBL" id="MXAN01000086">
    <property type="protein sequence ID" value="OPH34330.1"/>
    <property type="molecule type" value="Genomic_DNA"/>
</dbReference>
<organism evidence="2 3">
    <name type="scientific">Moraxella lacunata</name>
    <dbReference type="NCBI Taxonomy" id="477"/>
    <lineage>
        <taxon>Bacteria</taxon>
        <taxon>Pseudomonadati</taxon>
        <taxon>Pseudomonadota</taxon>
        <taxon>Gammaproteobacteria</taxon>
        <taxon>Moraxellales</taxon>
        <taxon>Moraxellaceae</taxon>
        <taxon>Moraxella</taxon>
    </lineage>
</organism>
<dbReference type="Proteomes" id="UP000191025">
    <property type="component" value="Unassembled WGS sequence"/>
</dbReference>
<comment type="caution">
    <text evidence="2">The sequence shown here is derived from an EMBL/GenBank/DDBJ whole genome shotgun (WGS) entry which is preliminary data.</text>
</comment>
<reference evidence="3" key="1">
    <citation type="submission" date="2017-03" db="EMBL/GenBank/DDBJ databases">
        <title>Draft genome sequence of Moraxella equi CCUG 4950T type strain.</title>
        <authorList>
            <person name="Salva-Serra F."/>
            <person name="Engstrom-Jakobsson H."/>
            <person name="Thorell K."/>
            <person name="Jaen-Luchoro D."/>
            <person name="Gonzales-Siles L."/>
            <person name="Karlsson R."/>
            <person name="Yazdan S."/>
            <person name="Boulund F."/>
            <person name="Johnning A."/>
            <person name="Engstrand L."/>
            <person name="Kristiansson E."/>
            <person name="Moore E."/>
        </authorList>
    </citation>
    <scope>NUCLEOTIDE SEQUENCE [LARGE SCALE GENOMIC DNA]</scope>
    <source>
        <strain evidence="3">CCUG 4441</strain>
    </source>
</reference>
<dbReference type="AlphaFoldDB" id="A0A1V4GPH3"/>
<accession>A0A1V4GPH3</accession>